<keyword evidence="4 5" id="KW-0472">Membrane</keyword>
<dbReference type="Gene3D" id="1.20.1070.10">
    <property type="entry name" value="Rhodopsin 7-helix transmembrane proteins"/>
    <property type="match status" value="1"/>
</dbReference>
<dbReference type="WBParaSite" id="ALUE_0000631801-mRNA-1">
    <property type="protein sequence ID" value="ALUE_0000631801-mRNA-1"/>
    <property type="gene ID" value="ALUE_0000631801"/>
</dbReference>
<evidence type="ECO:0000313" key="8">
    <source>
        <dbReference type="WBParaSite" id="ALUE_0000631801-mRNA-1"/>
    </source>
</evidence>
<feature type="domain" description="G-protein coupled receptors family 1 profile" evidence="6">
    <location>
        <begin position="53"/>
        <end position="146"/>
    </location>
</feature>
<keyword evidence="3 5" id="KW-1133">Transmembrane helix</keyword>
<evidence type="ECO:0000256" key="2">
    <source>
        <dbReference type="ARBA" id="ARBA00022692"/>
    </source>
</evidence>
<dbReference type="PROSITE" id="PS50262">
    <property type="entry name" value="G_PROTEIN_RECEP_F1_2"/>
    <property type="match status" value="1"/>
</dbReference>
<proteinExistence type="predicted"/>
<dbReference type="SUPFAM" id="SSF81321">
    <property type="entry name" value="Family A G protein-coupled receptor-like"/>
    <property type="match status" value="1"/>
</dbReference>
<dbReference type="GO" id="GO:0016020">
    <property type="term" value="C:membrane"/>
    <property type="evidence" value="ECO:0007669"/>
    <property type="project" value="UniProtKB-SubCell"/>
</dbReference>
<keyword evidence="2 5" id="KW-0812">Transmembrane</keyword>
<keyword evidence="7" id="KW-1185">Reference proteome</keyword>
<name>A0A0M3HU79_ASCLU</name>
<comment type="subcellular location">
    <subcellularLocation>
        <location evidence="1">Membrane</location>
    </subcellularLocation>
</comment>
<evidence type="ECO:0000259" key="6">
    <source>
        <dbReference type="PROSITE" id="PS50262"/>
    </source>
</evidence>
<evidence type="ECO:0000256" key="1">
    <source>
        <dbReference type="ARBA" id="ARBA00004370"/>
    </source>
</evidence>
<feature type="transmembrane region" description="Helical" evidence="5">
    <location>
        <begin position="70"/>
        <end position="97"/>
    </location>
</feature>
<reference evidence="8" key="1">
    <citation type="submission" date="2017-02" db="UniProtKB">
        <authorList>
            <consortium name="WormBaseParasite"/>
        </authorList>
    </citation>
    <scope>IDENTIFICATION</scope>
</reference>
<dbReference type="AlphaFoldDB" id="A0A0M3HU79"/>
<organism evidence="7 8">
    <name type="scientific">Ascaris lumbricoides</name>
    <name type="common">Giant roundworm</name>
    <dbReference type="NCBI Taxonomy" id="6252"/>
    <lineage>
        <taxon>Eukaryota</taxon>
        <taxon>Metazoa</taxon>
        <taxon>Ecdysozoa</taxon>
        <taxon>Nematoda</taxon>
        <taxon>Chromadorea</taxon>
        <taxon>Rhabditida</taxon>
        <taxon>Spirurina</taxon>
        <taxon>Ascaridomorpha</taxon>
        <taxon>Ascaridoidea</taxon>
        <taxon>Ascarididae</taxon>
        <taxon>Ascaris</taxon>
    </lineage>
</organism>
<feature type="transmembrane region" description="Helical" evidence="5">
    <location>
        <begin position="41"/>
        <end position="63"/>
    </location>
</feature>
<protein>
    <submittedName>
        <fullName evidence="8">G_PROTEIN_RECEP_F1_2 domain-containing protein</fullName>
    </submittedName>
</protein>
<dbReference type="InterPro" id="IPR017452">
    <property type="entry name" value="GPCR_Rhodpsn_7TM"/>
</dbReference>
<evidence type="ECO:0000313" key="7">
    <source>
        <dbReference type="Proteomes" id="UP000036681"/>
    </source>
</evidence>
<dbReference type="Proteomes" id="UP000036681">
    <property type="component" value="Unplaced"/>
</dbReference>
<evidence type="ECO:0000256" key="5">
    <source>
        <dbReference type="SAM" id="Phobius"/>
    </source>
</evidence>
<evidence type="ECO:0000256" key="4">
    <source>
        <dbReference type="ARBA" id="ARBA00023136"/>
    </source>
</evidence>
<accession>A0A0M3HU79</accession>
<dbReference type="CDD" id="cd00637">
    <property type="entry name" value="7tm_classA_rhodopsin-like"/>
    <property type="match status" value="1"/>
</dbReference>
<evidence type="ECO:0000256" key="3">
    <source>
        <dbReference type="ARBA" id="ARBA00022989"/>
    </source>
</evidence>
<sequence length="146" mass="16125">MPSSGHFAKMCSVEYVPRADTIADIALQDTANGSLRTTTSILLGLLVIMSFILNLLLISTILSSSKLRSVVLYLLFCNLALLNIVDTLAGMFVSLLFVANGSWFFSEAHCRFNAAVQQVNDVFNNSLNCGQYASMQVQFFCRLYSF</sequence>